<dbReference type="FunFam" id="2.40.420.20:FF:000001">
    <property type="entry name" value="Efflux RND transporter periplasmic adaptor subunit"/>
    <property type="match status" value="1"/>
</dbReference>
<evidence type="ECO:0000256" key="4">
    <source>
        <dbReference type="ARBA" id="ARBA00023054"/>
    </source>
</evidence>
<keyword evidence="4" id="KW-0175">Coiled coil</keyword>
<evidence type="ECO:0000256" key="2">
    <source>
        <dbReference type="ARBA" id="ARBA00009477"/>
    </source>
</evidence>
<evidence type="ECO:0000259" key="9">
    <source>
        <dbReference type="Pfam" id="PF25967"/>
    </source>
</evidence>
<dbReference type="PROSITE" id="PS51257">
    <property type="entry name" value="PROKAR_LIPOPROTEIN"/>
    <property type="match status" value="1"/>
</dbReference>
<evidence type="ECO:0000313" key="10">
    <source>
        <dbReference type="EMBL" id="OKA25829.1"/>
    </source>
</evidence>
<evidence type="ECO:0000259" key="8">
    <source>
        <dbReference type="Pfam" id="PF25944"/>
    </source>
</evidence>
<dbReference type="RefSeq" id="WP_073509326.1">
    <property type="nucleotide sequence ID" value="NZ_MPJD01000015.1"/>
</dbReference>
<dbReference type="Gene3D" id="1.10.287.470">
    <property type="entry name" value="Helix hairpin bin"/>
    <property type="match status" value="1"/>
</dbReference>
<evidence type="ECO:0000259" key="6">
    <source>
        <dbReference type="Pfam" id="PF25876"/>
    </source>
</evidence>
<comment type="subcellular location">
    <subcellularLocation>
        <location evidence="1">Cell inner membrane</location>
        <topology evidence="1">Lipid-anchor</topology>
    </subcellularLocation>
</comment>
<evidence type="ECO:0000256" key="1">
    <source>
        <dbReference type="ARBA" id="ARBA00004519"/>
    </source>
</evidence>
<proteinExistence type="inferred from homology"/>
<dbReference type="InterPro" id="IPR006143">
    <property type="entry name" value="RND_pump_MFP"/>
</dbReference>
<dbReference type="GO" id="GO:0046677">
    <property type="term" value="P:response to antibiotic"/>
    <property type="evidence" value="ECO:0007669"/>
    <property type="project" value="TreeGrafter"/>
</dbReference>
<dbReference type="Gene3D" id="2.40.50.100">
    <property type="match status" value="1"/>
</dbReference>
<feature type="domain" description="Multidrug resistance protein MdtA-like beta-barrel" evidence="8">
    <location>
        <begin position="206"/>
        <end position="295"/>
    </location>
</feature>
<dbReference type="Pfam" id="PF25944">
    <property type="entry name" value="Beta-barrel_RND"/>
    <property type="match status" value="1"/>
</dbReference>
<feature type="signal peptide" evidence="5">
    <location>
        <begin position="1"/>
        <end position="19"/>
    </location>
</feature>
<dbReference type="InterPro" id="IPR058624">
    <property type="entry name" value="MdtA-like_HH"/>
</dbReference>
<dbReference type="PANTHER" id="PTHR30158">
    <property type="entry name" value="ACRA/E-RELATED COMPONENT OF DRUG EFFLUX TRANSPORTER"/>
    <property type="match status" value="1"/>
</dbReference>
<gene>
    <name evidence="10" type="ORF">BOH74_07315</name>
</gene>
<dbReference type="NCBIfam" id="TIGR01730">
    <property type="entry name" value="RND_mfp"/>
    <property type="match status" value="1"/>
</dbReference>
<dbReference type="Pfam" id="PF25917">
    <property type="entry name" value="BSH_RND"/>
    <property type="match status" value="1"/>
</dbReference>
<dbReference type="InterPro" id="IPR058627">
    <property type="entry name" value="MdtA-like_C"/>
</dbReference>
<comment type="caution">
    <text evidence="10">The sequence shown here is derived from an EMBL/GenBank/DDBJ whole genome shotgun (WGS) entry which is preliminary data.</text>
</comment>
<feature type="domain" description="Multidrug resistance protein MdtA-like C-terminal permuted SH3" evidence="9">
    <location>
        <begin position="301"/>
        <end position="361"/>
    </location>
</feature>
<dbReference type="Proteomes" id="UP000185990">
    <property type="component" value="Unassembled WGS sequence"/>
</dbReference>
<comment type="similarity">
    <text evidence="2">Belongs to the membrane fusion protein (MFP) (TC 8.A.1) family.</text>
</comment>
<dbReference type="Pfam" id="PF25967">
    <property type="entry name" value="RND-MFP_C"/>
    <property type="match status" value="1"/>
</dbReference>
<dbReference type="SUPFAM" id="SSF111369">
    <property type="entry name" value="HlyD-like secretion proteins"/>
    <property type="match status" value="1"/>
</dbReference>
<dbReference type="Gene3D" id="2.40.30.170">
    <property type="match status" value="1"/>
</dbReference>
<feature type="domain" description="Multidrug resistance protein MdtA-like barrel-sandwich hybrid" evidence="7">
    <location>
        <begin position="59"/>
        <end position="201"/>
    </location>
</feature>
<dbReference type="AlphaFoldDB" id="A0A853ZXL9"/>
<feature type="chain" id="PRO_5032877348" evidence="5">
    <location>
        <begin position="20"/>
        <end position="384"/>
    </location>
</feature>
<dbReference type="InterPro" id="IPR058626">
    <property type="entry name" value="MdtA-like_b-barrel"/>
</dbReference>
<name>A0A853ZXL9_9PSED</name>
<keyword evidence="3" id="KW-0813">Transport</keyword>
<evidence type="ECO:0000256" key="5">
    <source>
        <dbReference type="SAM" id="SignalP"/>
    </source>
</evidence>
<keyword evidence="5" id="KW-0732">Signal</keyword>
<dbReference type="GO" id="GO:0005886">
    <property type="term" value="C:plasma membrane"/>
    <property type="evidence" value="ECO:0007669"/>
    <property type="project" value="UniProtKB-SubCell"/>
</dbReference>
<reference evidence="10 11" key="1">
    <citation type="submission" date="2016-11" db="EMBL/GenBank/DDBJ databases">
        <title>Draft genome of Pseudomonas versuta A4R1.12.</title>
        <authorList>
            <person name="See-Too W.-S."/>
        </authorList>
    </citation>
    <scope>NUCLEOTIDE SEQUENCE [LARGE SCALE GENOMIC DNA]</scope>
    <source>
        <strain evidence="10 11">A4R1.12</strain>
    </source>
</reference>
<dbReference type="InterPro" id="IPR058625">
    <property type="entry name" value="MdtA-like_BSH"/>
</dbReference>
<evidence type="ECO:0000259" key="7">
    <source>
        <dbReference type="Pfam" id="PF25917"/>
    </source>
</evidence>
<feature type="domain" description="Multidrug resistance protein MdtA-like alpha-helical hairpin" evidence="6">
    <location>
        <begin position="100"/>
        <end position="169"/>
    </location>
</feature>
<evidence type="ECO:0000313" key="11">
    <source>
        <dbReference type="Proteomes" id="UP000185990"/>
    </source>
</evidence>
<dbReference type="GO" id="GO:0022857">
    <property type="term" value="F:transmembrane transporter activity"/>
    <property type="evidence" value="ECO:0007669"/>
    <property type="project" value="InterPro"/>
</dbReference>
<sequence>MKKLFAPLCLSALALALSACDKSPAAETKAPLAKVRTEVIATVPLSINNELSGRVVAPRVAQVSARVAGVVLKRVYTEGSEVKQGDVLFLIDPAPFKADLDSAQAALRKSRALSMQAKLQDQRYTELVESNAISRQDYDNARALALQADADVAANQAAVRRAELNLGYATVTAPISGRIGRALVTEGALVGQGEVTAMARIQQLNPIHVDLTQSTRDLDNLRESFRAGELQQVGKNQARATLIRDNGSLYPLPGKLLFTDVSVDPSTGQIILRSEFPNPDYDLLPGSFVRVRLEQAVNKEAISVPQRAILRDGAGVAQVLLLDGENRVRQQPVQLGSVQNDRWIVNAGLKPGDRIVIEGLQHARAGDQVQIDDPKLPLAHSTDQ</sequence>
<accession>A0A853ZXL9</accession>
<evidence type="ECO:0000256" key="3">
    <source>
        <dbReference type="ARBA" id="ARBA00022448"/>
    </source>
</evidence>
<protein>
    <submittedName>
        <fullName evidence="10">Efflux transporter periplasmic adaptor subunit</fullName>
    </submittedName>
</protein>
<organism evidence="10 11">
    <name type="scientific">Pseudomonas versuta</name>
    <dbReference type="NCBI Taxonomy" id="1788301"/>
    <lineage>
        <taxon>Bacteria</taxon>
        <taxon>Pseudomonadati</taxon>
        <taxon>Pseudomonadota</taxon>
        <taxon>Gammaproteobacteria</taxon>
        <taxon>Pseudomonadales</taxon>
        <taxon>Pseudomonadaceae</taxon>
        <taxon>Pseudomonas</taxon>
    </lineage>
</organism>
<dbReference type="Gene3D" id="2.40.420.20">
    <property type="match status" value="1"/>
</dbReference>
<dbReference type="EMBL" id="MPJD01000015">
    <property type="protein sequence ID" value="OKA25829.1"/>
    <property type="molecule type" value="Genomic_DNA"/>
</dbReference>
<dbReference type="Pfam" id="PF25876">
    <property type="entry name" value="HH_MFP_RND"/>
    <property type="match status" value="1"/>
</dbReference>
<dbReference type="PANTHER" id="PTHR30158:SF3">
    <property type="entry name" value="MULTIDRUG EFFLUX PUMP SUBUNIT ACRA-RELATED"/>
    <property type="match status" value="1"/>
</dbReference>